<dbReference type="CDD" id="cd00625">
    <property type="entry name" value="ArsB_NhaD_permease"/>
    <property type="match status" value="1"/>
</dbReference>
<evidence type="ECO:0000313" key="11">
    <source>
        <dbReference type="Proteomes" id="UP001208689"/>
    </source>
</evidence>
<dbReference type="PANTHER" id="PTHR43568">
    <property type="entry name" value="P PROTEIN"/>
    <property type="match status" value="1"/>
</dbReference>
<dbReference type="PRINTS" id="PR00758">
    <property type="entry name" value="ARSENICPUMP"/>
</dbReference>
<feature type="transmembrane region" description="Helical" evidence="8">
    <location>
        <begin position="295"/>
        <end position="319"/>
    </location>
</feature>
<keyword evidence="3" id="KW-0813">Transport</keyword>
<sequence length="447" mass="49787">MADLLPIIVLLILFVGIMIVFTKDSMDYVAFSLLAAFIAVVLIVILYPSLGVNDQGIEPSKYIFNTFVGFIEFEPILFLISMQVIIMICEKHKIFQWVALKVLHITKGNHRLFFYSLCIISSLSAAIIADITVAIIFIPLVVRACKILKIDATPYLFAISFTINIGSLYTPFSSSENILIAGVFGLDFKWFLTRFTAYVFLVLPLTLFILDIVFLRKITPPVEERKRILLEIMDPDIVIVDRREFILNSIYFISIIIGFVVFPNAWAVAVFGAIVMSLLNHSLITDLIAKIDWKIIFFFISLFLIIGCMQISGLFIVVGQWTGNILSENELLAGITVLLLISVLSGFLAQVPTAVVFIALLQNIYGTTPGAVPDLILMGFLFGINLGSNFLPQGAACDLMALNLAEKNNITGFNYKTLLKNGSMITIFHILNSIMYMTIFALITGVL</sequence>
<dbReference type="Proteomes" id="UP001208689">
    <property type="component" value="Chromosome"/>
</dbReference>
<dbReference type="InterPro" id="IPR004680">
    <property type="entry name" value="Cit_transptr-like_dom"/>
</dbReference>
<evidence type="ECO:0000256" key="5">
    <source>
        <dbReference type="ARBA" id="ARBA00022692"/>
    </source>
</evidence>
<dbReference type="InterPro" id="IPR051475">
    <property type="entry name" value="Diverse_Ion_Transporter"/>
</dbReference>
<evidence type="ECO:0000259" key="9">
    <source>
        <dbReference type="Pfam" id="PF03600"/>
    </source>
</evidence>
<accession>A0ABY6HTZ6</accession>
<dbReference type="EMBL" id="CP104013">
    <property type="protein sequence ID" value="UYP46991.1"/>
    <property type="molecule type" value="Genomic_DNA"/>
</dbReference>
<feature type="transmembrane region" description="Helical" evidence="8">
    <location>
        <begin position="154"/>
        <end position="172"/>
    </location>
</feature>
<feature type="domain" description="Citrate transporter-like" evidence="9">
    <location>
        <begin position="18"/>
        <end position="369"/>
    </location>
</feature>
<comment type="subcellular location">
    <subcellularLocation>
        <location evidence="1">Cell membrane</location>
        <topology evidence="1">Multi-pass membrane protein</topology>
    </subcellularLocation>
</comment>
<feature type="transmembrane region" description="Helical" evidence="8">
    <location>
        <begin position="5"/>
        <end position="22"/>
    </location>
</feature>
<feature type="transmembrane region" description="Helical" evidence="8">
    <location>
        <begin position="28"/>
        <end position="50"/>
    </location>
</feature>
<dbReference type="Pfam" id="PF03600">
    <property type="entry name" value="CitMHS"/>
    <property type="match status" value="1"/>
</dbReference>
<feature type="transmembrane region" description="Helical" evidence="8">
    <location>
        <begin position="331"/>
        <end position="360"/>
    </location>
</feature>
<feature type="transmembrane region" description="Helical" evidence="8">
    <location>
        <begin position="425"/>
        <end position="446"/>
    </location>
</feature>
<feature type="transmembrane region" description="Helical" evidence="8">
    <location>
        <begin position="62"/>
        <end position="88"/>
    </location>
</feature>
<evidence type="ECO:0000256" key="6">
    <source>
        <dbReference type="ARBA" id="ARBA00022989"/>
    </source>
</evidence>
<gene>
    <name evidence="10" type="ORF">NEF87_003276</name>
</gene>
<evidence type="ECO:0000256" key="1">
    <source>
        <dbReference type="ARBA" id="ARBA00004651"/>
    </source>
</evidence>
<evidence type="ECO:0000256" key="8">
    <source>
        <dbReference type="SAM" id="Phobius"/>
    </source>
</evidence>
<keyword evidence="4" id="KW-1003">Cell membrane</keyword>
<evidence type="ECO:0000313" key="10">
    <source>
        <dbReference type="EMBL" id="UYP46991.1"/>
    </source>
</evidence>
<organism evidence="10 11">
    <name type="scientific">Candidatus Lokiarchaeum ossiferum</name>
    <dbReference type="NCBI Taxonomy" id="2951803"/>
    <lineage>
        <taxon>Archaea</taxon>
        <taxon>Promethearchaeati</taxon>
        <taxon>Promethearchaeota</taxon>
        <taxon>Promethearchaeia</taxon>
        <taxon>Promethearchaeales</taxon>
        <taxon>Promethearchaeaceae</taxon>
        <taxon>Candidatus Lokiarchaeum</taxon>
    </lineage>
</organism>
<reference evidence="10" key="1">
    <citation type="submission" date="2022-09" db="EMBL/GenBank/DDBJ databases">
        <title>Actin cytoskeleton and complex cell architecture in an #Asgard archaeon.</title>
        <authorList>
            <person name="Ponce Toledo R.I."/>
            <person name="Schleper C."/>
            <person name="Rodrigues Oliveira T."/>
            <person name="Wollweber F."/>
            <person name="Xu J."/>
            <person name="Rittmann S."/>
            <person name="Klingl A."/>
            <person name="Pilhofer M."/>
        </authorList>
    </citation>
    <scope>NUCLEOTIDE SEQUENCE</scope>
    <source>
        <strain evidence="10">B-35</strain>
    </source>
</reference>
<evidence type="ECO:0000256" key="7">
    <source>
        <dbReference type="ARBA" id="ARBA00023136"/>
    </source>
</evidence>
<evidence type="ECO:0000256" key="2">
    <source>
        <dbReference type="ARBA" id="ARBA00009843"/>
    </source>
</evidence>
<comment type="similarity">
    <text evidence="2">Belongs to the CitM (TC 2.A.11) transporter family.</text>
</comment>
<feature type="transmembrane region" description="Helical" evidence="8">
    <location>
        <begin position="192"/>
        <end position="215"/>
    </location>
</feature>
<keyword evidence="11" id="KW-1185">Reference proteome</keyword>
<keyword evidence="6 8" id="KW-1133">Transmembrane helix</keyword>
<keyword evidence="7 8" id="KW-0472">Membrane</keyword>
<keyword evidence="5 8" id="KW-0812">Transmembrane</keyword>
<evidence type="ECO:0000256" key="3">
    <source>
        <dbReference type="ARBA" id="ARBA00022448"/>
    </source>
</evidence>
<feature type="transmembrane region" description="Helical" evidence="8">
    <location>
        <begin position="250"/>
        <end position="275"/>
    </location>
</feature>
<protein>
    <recommendedName>
        <fullName evidence="9">Citrate transporter-like domain-containing protein</fullName>
    </recommendedName>
</protein>
<feature type="transmembrane region" description="Helical" evidence="8">
    <location>
        <begin position="380"/>
        <end position="404"/>
    </location>
</feature>
<evidence type="ECO:0000256" key="4">
    <source>
        <dbReference type="ARBA" id="ARBA00022475"/>
    </source>
</evidence>
<dbReference type="PANTHER" id="PTHR43568:SF1">
    <property type="entry name" value="P PROTEIN"/>
    <property type="match status" value="1"/>
</dbReference>
<proteinExistence type="inferred from homology"/>
<feature type="transmembrane region" description="Helical" evidence="8">
    <location>
        <begin position="112"/>
        <end position="142"/>
    </location>
</feature>
<name>A0ABY6HTZ6_9ARCH</name>
<dbReference type="InterPro" id="IPR000802">
    <property type="entry name" value="Arsenical_pump_ArsB"/>
</dbReference>